<dbReference type="Proteomes" id="UP000290538">
    <property type="component" value="Segment"/>
</dbReference>
<evidence type="ECO:0000313" key="2">
    <source>
        <dbReference type="Proteomes" id="UP000290538"/>
    </source>
</evidence>
<dbReference type="EMBL" id="MK408758">
    <property type="protein sequence ID" value="QAU04777.1"/>
    <property type="molecule type" value="Genomic_DNA"/>
</dbReference>
<proteinExistence type="predicted"/>
<reference evidence="1 2" key="1">
    <citation type="submission" date="2019-01" db="EMBL/GenBank/DDBJ databases">
        <title>Complete genome sequence of Campylobacter bacteriophage CP20.</title>
        <authorList>
            <person name="Connerton I.F."/>
        </authorList>
    </citation>
    <scope>NUCLEOTIDE SEQUENCE [LARGE SCALE GENOMIC DNA]</scope>
</reference>
<evidence type="ECO:0000313" key="1">
    <source>
        <dbReference type="EMBL" id="QAU04777.1"/>
    </source>
</evidence>
<sequence>MAIIKETLPFTYDEIYQDIAKRLIEKGWDGGAYEGSNGAILASVLSYIVSSLNFNTAVNVNENVLTLATKRKNVIQDARVLSYEPYHKKSTILEITLSFTRTGYFKIPKYSTFTINGFTYNYLGDDLEFNIDKIGTTTTIQVKEGALIKNEEYPDILTYKIDEKFEYIDIPWNDVEDDGVECYVTYYDTFGNLSDNATFVKSSFNLIDIKDSTNNKFFRKDDVDTGNARIYFQLGTAGTKLPSNTRVYINVLRTSGKDAYYERCDSASVNGDLGSFCKILTSGKDVPVLVSQAQDEESIESIKTNAPMFYNSASRTVTIHDYNSVIKTHSSVKNVVTWGGEDEYPVAPGNLYFSAEPRRKEPEFTIFKKVQQSDGTYTYKKENSTLANGELLNTTEISTNQYYIKESYNDPDTLYLNDGEVVSAEKDANGYKNPGIFDLVDTYNLPALKNNLKNPTYVNIDLQVLIKQYPFGTPKSDIRKKIYAKIREKMAEIEKFEGEFIHSNLVRHLDNELGLGNGIEVKPYFSLLLSEENCVKQFKENKDFSKVNCFYAKSYDKLSKNLVLSVYFSLLASVGDKLEVYFNKESLPFILDNTDHYTYELTDTDVNQSYKSFYFKDVGFDEESLNVRIVSYDGLTTYGGNDINLYNLKNKTVFFNVNIGNELSVIKIALPRFVSVSDSFKVYGLYGSRKAEQLIYDFYITEEMLSQGYLQCDDLQRGQYAGFVGASDYKVVYTCNKESLKPSDDEEPDSNGLKSNQLLGTASGSWESAVNQTESQDNVFGDIETSNLYYNWYEDSDGQIDIRVWIPSSVKANDTLLIDYAQKTTSITITDTMIAQRQFDTKIDGILLDITKISFGSVDGSIGIYPTYIERQNELTPVEDDRIQFVAKQFENITEYTPTTTFDREVQLKSNEKITFYVNYNNKFDVRNLIANHDDSLDSYAVSIPDDSPLKYEAPYIVLNNYRKTGTFNFNLDVQVKRGDLLYQNQIVYVKEAAVDLSVDEGPGGAYVYLDLPIEGIYDAKGQIIPENIPAIEWALFAKANPAESEDAELICFEEIQEPSKTHKVIPADLTDYVAEQKIVVDYVIDEESVKTMLPFYTTVEEYINLDLSKVAYIRIPIKLVNRSATTPEEGEQIVGSYTIFNSRIPYIRVKLQTKIFQPGYNYEFMLNYPSYNFKLIRNSIFRLRSVVFDDLLDYQEVRDSLRAGDIDMSTMSV</sequence>
<accession>A0A410T778</accession>
<organism evidence="1 2">
    <name type="scientific">Campylobacter phage CP20</name>
    <dbReference type="NCBI Taxonomy" id="2506428"/>
    <lineage>
        <taxon>Viruses</taxon>
        <taxon>Duplodnaviria</taxon>
        <taxon>Heunggongvirae</taxon>
        <taxon>Uroviricota</taxon>
        <taxon>Caudoviricetes</taxon>
        <taxon>Connertonviridae</taxon>
        <taxon>Firehammervirus</taxon>
        <taxon>Firehammervirus CPt10</taxon>
    </lineage>
</organism>
<protein>
    <submittedName>
        <fullName evidence="1">Baseplate wedge subunit</fullName>
    </submittedName>
</protein>
<name>A0A410T778_9CAUD</name>